<dbReference type="Proteomes" id="UP000021053">
    <property type="component" value="Unassembled WGS sequence"/>
</dbReference>
<accession>A0A010ZTS5</accession>
<name>A0A010ZTS5_9ACTN</name>
<dbReference type="InterPro" id="IPR011990">
    <property type="entry name" value="TPR-like_helical_dom_sf"/>
</dbReference>
<dbReference type="EMBL" id="JFBT01000001">
    <property type="protein sequence ID" value="EXG82104.1"/>
    <property type="molecule type" value="Genomic_DNA"/>
</dbReference>
<dbReference type="PATRIC" id="fig|927661.3.peg.3200"/>
<organism evidence="7 8">
    <name type="scientific">Cryptosporangium arvum DSM 44712</name>
    <dbReference type="NCBI Taxonomy" id="927661"/>
    <lineage>
        <taxon>Bacteria</taxon>
        <taxon>Bacillati</taxon>
        <taxon>Actinomycetota</taxon>
        <taxon>Actinomycetes</taxon>
        <taxon>Cryptosporangiales</taxon>
        <taxon>Cryptosporangiaceae</taxon>
        <taxon>Cryptosporangium</taxon>
    </lineage>
</organism>
<dbReference type="InterPro" id="IPR005158">
    <property type="entry name" value="BTAD"/>
</dbReference>
<dbReference type="RefSeq" id="WP_051570328.1">
    <property type="nucleotide sequence ID" value="NZ_KK073874.1"/>
</dbReference>
<dbReference type="GO" id="GO:0000160">
    <property type="term" value="P:phosphorelay signal transduction system"/>
    <property type="evidence" value="ECO:0007669"/>
    <property type="project" value="InterPro"/>
</dbReference>
<dbReference type="GO" id="GO:0006355">
    <property type="term" value="P:regulation of DNA-templated transcription"/>
    <property type="evidence" value="ECO:0007669"/>
    <property type="project" value="InterPro"/>
</dbReference>
<dbReference type="Pfam" id="PF03704">
    <property type="entry name" value="BTAD"/>
    <property type="match status" value="1"/>
</dbReference>
<feature type="DNA-binding region" description="OmpR/PhoB-type" evidence="5">
    <location>
        <begin position="1"/>
        <end position="98"/>
    </location>
</feature>
<evidence type="ECO:0000256" key="1">
    <source>
        <dbReference type="ARBA" id="ARBA00005820"/>
    </source>
</evidence>
<keyword evidence="4" id="KW-0804">Transcription</keyword>
<dbReference type="SMART" id="SM00862">
    <property type="entry name" value="Trans_reg_C"/>
    <property type="match status" value="1"/>
</dbReference>
<dbReference type="InterPro" id="IPR051677">
    <property type="entry name" value="AfsR-DnrI-RedD_regulator"/>
</dbReference>
<dbReference type="Gene3D" id="1.25.40.10">
    <property type="entry name" value="Tetratricopeptide repeat domain"/>
    <property type="match status" value="2"/>
</dbReference>
<dbReference type="Gene3D" id="3.40.50.300">
    <property type="entry name" value="P-loop containing nucleotide triphosphate hydrolases"/>
    <property type="match status" value="1"/>
</dbReference>
<dbReference type="InterPro" id="IPR036388">
    <property type="entry name" value="WH-like_DNA-bd_sf"/>
</dbReference>
<protein>
    <submittedName>
        <fullName evidence="7">DNA-binding transcriptional activator of the SARP family</fullName>
    </submittedName>
</protein>
<keyword evidence="3 5" id="KW-0238">DNA-binding</keyword>
<comment type="similarity">
    <text evidence="1">Belongs to the AfsR/DnrI/RedD regulatory family.</text>
</comment>
<dbReference type="Pfam" id="PF13424">
    <property type="entry name" value="TPR_12"/>
    <property type="match status" value="1"/>
</dbReference>
<evidence type="ECO:0000256" key="5">
    <source>
        <dbReference type="PROSITE-ProRule" id="PRU01091"/>
    </source>
</evidence>
<evidence type="ECO:0000259" key="6">
    <source>
        <dbReference type="PROSITE" id="PS51755"/>
    </source>
</evidence>
<dbReference type="AlphaFoldDB" id="A0A010ZTS5"/>
<dbReference type="SUPFAM" id="SSF46894">
    <property type="entry name" value="C-terminal effector domain of the bipartite response regulators"/>
    <property type="match status" value="1"/>
</dbReference>
<dbReference type="Gene3D" id="1.10.10.10">
    <property type="entry name" value="Winged helix-like DNA-binding domain superfamily/Winged helix DNA-binding domain"/>
    <property type="match status" value="1"/>
</dbReference>
<dbReference type="SUPFAM" id="SSF48452">
    <property type="entry name" value="TPR-like"/>
    <property type="match status" value="2"/>
</dbReference>
<dbReference type="GO" id="GO:0003677">
    <property type="term" value="F:DNA binding"/>
    <property type="evidence" value="ECO:0007669"/>
    <property type="project" value="UniProtKB-UniRule"/>
</dbReference>
<evidence type="ECO:0000313" key="7">
    <source>
        <dbReference type="EMBL" id="EXG82104.1"/>
    </source>
</evidence>
<dbReference type="Pfam" id="PF00486">
    <property type="entry name" value="Trans_reg_C"/>
    <property type="match status" value="1"/>
</dbReference>
<gene>
    <name evidence="7" type="ORF">CryarDRAFT_3244</name>
</gene>
<reference evidence="7 8" key="1">
    <citation type="submission" date="2013-07" db="EMBL/GenBank/DDBJ databases">
        <authorList>
            <consortium name="DOE Joint Genome Institute"/>
            <person name="Eisen J."/>
            <person name="Huntemann M."/>
            <person name="Han J."/>
            <person name="Chen A."/>
            <person name="Kyrpides N."/>
            <person name="Mavromatis K."/>
            <person name="Markowitz V."/>
            <person name="Palaniappan K."/>
            <person name="Ivanova N."/>
            <person name="Schaumberg A."/>
            <person name="Pati A."/>
            <person name="Liolios K."/>
            <person name="Nordberg H.P."/>
            <person name="Cantor M.N."/>
            <person name="Hua S.X."/>
            <person name="Woyke T."/>
        </authorList>
    </citation>
    <scope>NUCLEOTIDE SEQUENCE [LARGE SCALE GENOMIC DNA]</scope>
    <source>
        <strain evidence="7 8">DSM 44712</strain>
    </source>
</reference>
<comment type="caution">
    <text evidence="7">The sequence shown here is derived from an EMBL/GenBank/DDBJ whole genome shotgun (WGS) entry which is preliminary data.</text>
</comment>
<dbReference type="PRINTS" id="PR00364">
    <property type="entry name" value="DISEASERSIST"/>
</dbReference>
<sequence length="931" mass="100509">MLRFTILGPVGVRRGDLELEAGGRQQRVVLALLLARAGSNVSVSELIDALWEEDPPTSAVNVVHRHIGMLRRVIEPDLPVRMVGNYIIRTAAGYRLRADIESLDLLRFRALADQARDATAPGRAIRLYTEALTLWQGPSAAGLESMSGVHPVCVAIDAECSLVVREAADVALRDGPVGLVIPALRRAAQLSPLDEALQARLILLLAADGRQSEAVDLFRTVRRRLDEELGVEPSRELFDAYERLLHQRTTPSTRPARPVPMPAGPQPVPAQLPADHPFFSGRGEVLARAEALLAEDRRHNRPTVALAIDGMPGVGKTTVAVHLGHRLALDYPDGQLYADLRGFADEGAAMAPAEALQGFLSSLGVPLSDIPTELHALAGLYRSMLAGRSVLIVLDNCRDYEQLRHLLPAAPKSLVIVTSRTRLTGLIAGGGGQPLPLDLPSRAEAQAFVARRLGHERVAAEPAAVDEIVDRSGRLPLALALVTARAAVLPGTTLTAIAAELATTRELVGFGPDAATDLRVVFSWSYRALTPDAARLFRLLPLHPGPDLTPVSAAALAGIDTRTGVALLGELTSHMMLHGRDGRHQLHGLLRAYAEYLSEKLDDPALRRAATLRVFEHYRRAAHAAHRWLEPQLPAPQPPPAPDGVMPRRFLGQDDAMAWFTAERQVLAAIVTQAQDAPALAWHTALAMQDFLHFSGRTPEWAAIARAGLDAAMADGDVEGQARLLRSLSGALFMLRDLDEAMTHLREARRIVESIGDDTQLAAVDLNSAYVQGAQRRHADAIRHGEHALDTYRRTGDVRNQAAALRVIAANVAALGRRDEAVDLLRDALALSNADDDVRGAGHGLDLLGKTYRQVGDRRNAVVHWHRAAESYRRAGTPAARAAVLLAIGDLHHQTGDRNAGRAAWIEARDALGDAAGPLVRALQSRLVEPA</sequence>
<dbReference type="PROSITE" id="PS51755">
    <property type="entry name" value="OMPR_PHOB"/>
    <property type="match status" value="1"/>
</dbReference>
<dbReference type="SUPFAM" id="SSF52540">
    <property type="entry name" value="P-loop containing nucleoside triphosphate hydrolases"/>
    <property type="match status" value="1"/>
</dbReference>
<keyword evidence="8" id="KW-1185">Reference proteome</keyword>
<feature type="domain" description="OmpR/PhoB-type" evidence="6">
    <location>
        <begin position="1"/>
        <end position="98"/>
    </location>
</feature>
<evidence type="ECO:0000256" key="2">
    <source>
        <dbReference type="ARBA" id="ARBA00023015"/>
    </source>
</evidence>
<keyword evidence="2" id="KW-0805">Transcription regulation</keyword>
<dbReference type="PANTHER" id="PTHR35807">
    <property type="entry name" value="TRANSCRIPTIONAL REGULATOR REDD-RELATED"/>
    <property type="match status" value="1"/>
</dbReference>
<dbReference type="InterPro" id="IPR027417">
    <property type="entry name" value="P-loop_NTPase"/>
</dbReference>
<evidence type="ECO:0000256" key="3">
    <source>
        <dbReference type="ARBA" id="ARBA00023125"/>
    </source>
</evidence>
<dbReference type="SMART" id="SM01043">
    <property type="entry name" value="BTAD"/>
    <property type="match status" value="1"/>
</dbReference>
<dbReference type="PANTHER" id="PTHR35807:SF1">
    <property type="entry name" value="TRANSCRIPTIONAL REGULATOR REDD"/>
    <property type="match status" value="1"/>
</dbReference>
<dbReference type="CDD" id="cd15831">
    <property type="entry name" value="BTAD"/>
    <property type="match status" value="1"/>
</dbReference>
<evidence type="ECO:0000313" key="8">
    <source>
        <dbReference type="Proteomes" id="UP000021053"/>
    </source>
</evidence>
<dbReference type="InterPro" id="IPR001867">
    <property type="entry name" value="OmpR/PhoB-type_DNA-bd"/>
</dbReference>
<dbReference type="OrthoDB" id="7628974at2"/>
<dbReference type="InterPro" id="IPR016032">
    <property type="entry name" value="Sig_transdc_resp-reg_C-effctor"/>
</dbReference>
<proteinExistence type="inferred from homology"/>
<evidence type="ECO:0000256" key="4">
    <source>
        <dbReference type="ARBA" id="ARBA00023163"/>
    </source>
</evidence>
<dbReference type="HOGENOM" id="CLU_004665_2_0_11"/>